<evidence type="ECO:0000313" key="2">
    <source>
        <dbReference type="Ensembl" id="ENSCLAP00000012307.1"/>
    </source>
</evidence>
<protein>
    <submittedName>
        <fullName evidence="2">Uncharacterized LOC102004031</fullName>
    </submittedName>
</protein>
<evidence type="ECO:0000313" key="3">
    <source>
        <dbReference type="Proteomes" id="UP000694398"/>
    </source>
</evidence>
<dbReference type="RefSeq" id="XP_013374922.1">
    <property type="nucleotide sequence ID" value="XM_013519468.1"/>
</dbReference>
<dbReference type="RefSeq" id="XP_013374918.1">
    <property type="nucleotide sequence ID" value="XM_013519464.1"/>
</dbReference>
<reference evidence="2" key="2">
    <citation type="submission" date="2025-09" db="UniProtKB">
        <authorList>
            <consortium name="Ensembl"/>
        </authorList>
    </citation>
    <scope>IDENTIFICATION</scope>
</reference>
<dbReference type="OMA" id="SKPCSWW"/>
<dbReference type="PANTHER" id="PTHR39226">
    <property type="entry name" value="RIKEN CDNA 1700013G24 GENE"/>
    <property type="match status" value="1"/>
</dbReference>
<dbReference type="OrthoDB" id="9828295at2759"/>
<feature type="compositionally biased region" description="Polar residues" evidence="1">
    <location>
        <begin position="58"/>
        <end position="74"/>
    </location>
</feature>
<organism evidence="2 3">
    <name type="scientific">Chinchilla lanigera</name>
    <name type="common">Long-tailed chinchilla</name>
    <name type="synonym">Chinchilla villidera</name>
    <dbReference type="NCBI Taxonomy" id="34839"/>
    <lineage>
        <taxon>Eukaryota</taxon>
        <taxon>Metazoa</taxon>
        <taxon>Chordata</taxon>
        <taxon>Craniata</taxon>
        <taxon>Vertebrata</taxon>
        <taxon>Euteleostomi</taxon>
        <taxon>Mammalia</taxon>
        <taxon>Eutheria</taxon>
        <taxon>Euarchontoglires</taxon>
        <taxon>Glires</taxon>
        <taxon>Rodentia</taxon>
        <taxon>Hystricomorpha</taxon>
        <taxon>Chinchillidae</taxon>
        <taxon>Chinchilla</taxon>
    </lineage>
</organism>
<sequence length="272" mass="29430">MSRRPVNHSNTYSHAGHPNYASFPPRVPGWTQGRSLNGVSRGPCARTCNGLDFSTCSSRSEQPLNTASSFTGQPYNPRFAETSHLSRGPKVARKPTDHSSSPHYLLCTDHPPGPSNPSFLDQLIQSIGYLDRSTNAFYNCSQALSLPRLAANYLERAANALYQDTLEHSSHSYSSPSASLAASGSCTTSTCVMPSPRGAEALQCLARSTSIGGQHPPQSQSFSPVLPQMLGTKLPEVPLFGSRFLSHLPKVWEAIRSGWSAPEPSSNPSSWW</sequence>
<dbReference type="RefSeq" id="XP_013374921.1">
    <property type="nucleotide sequence ID" value="XM_013519467.1"/>
</dbReference>
<name>A0A8C2VBU2_CHILA</name>
<keyword evidence="3" id="KW-1185">Reference proteome</keyword>
<accession>A0A8C2VBU2</accession>
<dbReference type="GeneTree" id="ENSGT00390000004327"/>
<dbReference type="Proteomes" id="UP000694398">
    <property type="component" value="Unassembled WGS sequence"/>
</dbReference>
<reference evidence="2" key="1">
    <citation type="submission" date="2025-08" db="UniProtKB">
        <authorList>
            <consortium name="Ensembl"/>
        </authorList>
    </citation>
    <scope>IDENTIFICATION</scope>
</reference>
<gene>
    <name evidence="2" type="primary">LOC102004031</name>
</gene>
<dbReference type="RefSeq" id="XP_005394787.1">
    <property type="nucleotide sequence ID" value="XM_005394730.2"/>
</dbReference>
<dbReference type="RefSeq" id="XP_013374920.1">
    <property type="nucleotide sequence ID" value="XM_013519466.1"/>
</dbReference>
<evidence type="ECO:0000256" key="1">
    <source>
        <dbReference type="SAM" id="MobiDB-lite"/>
    </source>
</evidence>
<dbReference type="Ensembl" id="ENSCLAT00000012450.1">
    <property type="protein sequence ID" value="ENSCLAP00000012307.1"/>
    <property type="gene ID" value="ENSCLAG00000008501.1"/>
</dbReference>
<dbReference type="RefSeq" id="XP_013374919.1">
    <property type="nucleotide sequence ID" value="XM_013519465.1"/>
</dbReference>
<dbReference type="RefSeq" id="XP_005394785.1">
    <property type="nucleotide sequence ID" value="XM_005394728.1"/>
</dbReference>
<proteinExistence type="predicted"/>
<feature type="region of interest" description="Disordered" evidence="1">
    <location>
        <begin position="58"/>
        <end position="101"/>
    </location>
</feature>
<dbReference type="AlphaFoldDB" id="A0A8C2VBU2"/>
<dbReference type="PANTHER" id="PTHR39226:SF1">
    <property type="entry name" value="RIKEN CDNA 1700013G24 GENE"/>
    <property type="match status" value="1"/>
</dbReference>
<feature type="region of interest" description="Disordered" evidence="1">
    <location>
        <begin position="1"/>
        <end position="26"/>
    </location>
</feature>
<dbReference type="GeneID" id="102004031"/>